<evidence type="ECO:0000313" key="2">
    <source>
        <dbReference type="EMBL" id="NOU63256.1"/>
    </source>
</evidence>
<dbReference type="Proteomes" id="UP000653578">
    <property type="component" value="Unassembled WGS sequence"/>
</dbReference>
<comment type="caution">
    <text evidence="2">The sequence shown here is derived from an EMBL/GenBank/DDBJ whole genome shotgun (WGS) entry which is preliminary data.</text>
</comment>
<sequence>MFITEVIGKIWEPISKEYDEIYRNVVTLSDDELYNIVAARLESADNLLHSSREINMTRLLTSACPHQHSKGTFAGCSMCDYTSHHIDMLPIVTLLKERRPDLYAQAMRLSFEHARGKNPKPATVELITGHDCLNPEEIPDEAFNELFKESLFSRRPYKTIFETRINSITRDRIIKWKEKMGKKVSVEVGIEVMNDWVRNHWINKNLKGEKIVEAIGIIHETGCEVSANVLIGIPGLTEEMSLLLFKESFYQLCELGADHILCSPLCRKEMTLQGYLHRRLKNNERLDSLGIVKGEETGIPSIFTVAESIRQICNERPEFIPQFVMSPFNFPVYIMQIRKLYEQNDEMTNCINIFENAIKQFSAEKDVIAYNENFKRLTNTKSYEEYVTLIVKQQQVGSLRQLLNILGEEIAKDLWPEEWERKLATLNRELRQLPEENILFV</sequence>
<protein>
    <submittedName>
        <fullName evidence="2">Radical SAM protein</fullName>
    </submittedName>
</protein>
<dbReference type="SMART" id="SM00729">
    <property type="entry name" value="Elp3"/>
    <property type="match status" value="1"/>
</dbReference>
<keyword evidence="3" id="KW-1185">Reference proteome</keyword>
<organism evidence="2 3">
    <name type="scientific">Paenibacillus plantarum</name>
    <dbReference type="NCBI Taxonomy" id="2654975"/>
    <lineage>
        <taxon>Bacteria</taxon>
        <taxon>Bacillati</taxon>
        <taxon>Bacillota</taxon>
        <taxon>Bacilli</taxon>
        <taxon>Bacillales</taxon>
        <taxon>Paenibacillaceae</taxon>
        <taxon>Paenibacillus</taxon>
    </lineage>
</organism>
<dbReference type="EMBL" id="WHNY01000009">
    <property type="protein sequence ID" value="NOU63256.1"/>
    <property type="molecule type" value="Genomic_DNA"/>
</dbReference>
<name>A0ABX1X563_9BACL</name>
<accession>A0ABX1X563</accession>
<gene>
    <name evidence="2" type="ORF">GC096_04255</name>
</gene>
<dbReference type="InterPro" id="IPR006638">
    <property type="entry name" value="Elp3/MiaA/NifB-like_rSAM"/>
</dbReference>
<dbReference type="InterPro" id="IPR058240">
    <property type="entry name" value="rSAM_sf"/>
</dbReference>
<proteinExistence type="predicted"/>
<evidence type="ECO:0000313" key="3">
    <source>
        <dbReference type="Proteomes" id="UP000653578"/>
    </source>
</evidence>
<dbReference type="SUPFAM" id="SSF102114">
    <property type="entry name" value="Radical SAM enzymes"/>
    <property type="match status" value="1"/>
</dbReference>
<evidence type="ECO:0000259" key="1">
    <source>
        <dbReference type="SMART" id="SM00729"/>
    </source>
</evidence>
<dbReference type="RefSeq" id="WP_171629060.1">
    <property type="nucleotide sequence ID" value="NZ_WHNY01000009.1"/>
</dbReference>
<reference evidence="2 3" key="1">
    <citation type="submission" date="2019-10" db="EMBL/GenBank/DDBJ databases">
        <title>Description of Paenibacillus humi sp. nov.</title>
        <authorList>
            <person name="Carlier A."/>
            <person name="Qi S."/>
        </authorList>
    </citation>
    <scope>NUCLEOTIDE SEQUENCE [LARGE SCALE GENOMIC DNA]</scope>
    <source>
        <strain evidence="2 3">LMG 31461</strain>
    </source>
</reference>
<feature type="domain" description="Elp3/MiaA/NifB-like radical SAM core" evidence="1">
    <location>
        <begin position="50"/>
        <end position="291"/>
    </location>
</feature>